<evidence type="ECO:0000256" key="3">
    <source>
        <dbReference type="ARBA" id="ARBA00023295"/>
    </source>
</evidence>
<dbReference type="FunFam" id="3.20.20.80:FF:000041">
    <property type="entry name" value="Beta-glucosidase 7"/>
    <property type="match status" value="1"/>
</dbReference>
<evidence type="ECO:0000313" key="6">
    <source>
        <dbReference type="Proteomes" id="UP000092583"/>
    </source>
</evidence>
<name>A0A1B9J2Q4_9TREE</name>
<organism evidence="5 6">
    <name type="scientific">Kwoniella mangroviensis CBS 10435</name>
    <dbReference type="NCBI Taxonomy" id="1331196"/>
    <lineage>
        <taxon>Eukaryota</taxon>
        <taxon>Fungi</taxon>
        <taxon>Dikarya</taxon>
        <taxon>Basidiomycota</taxon>
        <taxon>Agaricomycotina</taxon>
        <taxon>Tremellomycetes</taxon>
        <taxon>Tremellales</taxon>
        <taxon>Cryptococcaceae</taxon>
        <taxon>Kwoniella</taxon>
    </lineage>
</organism>
<keyword evidence="3" id="KW-0326">Glycosidase</keyword>
<dbReference type="GO" id="GO:0005975">
    <property type="term" value="P:carbohydrate metabolic process"/>
    <property type="evidence" value="ECO:0007669"/>
    <property type="project" value="InterPro"/>
</dbReference>
<protein>
    <recommendedName>
        <fullName evidence="7">Beta-glucosidase</fullName>
    </recommendedName>
</protein>
<dbReference type="OrthoDB" id="65569at2759"/>
<keyword evidence="2" id="KW-0378">Hydrolase</keyword>
<evidence type="ECO:0000313" key="5">
    <source>
        <dbReference type="EMBL" id="OCF62029.1"/>
    </source>
</evidence>
<dbReference type="EMBL" id="KI669459">
    <property type="protein sequence ID" value="OCF62029.1"/>
    <property type="molecule type" value="Genomic_DNA"/>
</dbReference>
<dbReference type="STRING" id="1331196.A0A1B9J2Q4"/>
<reference evidence="6" key="2">
    <citation type="submission" date="2013-12" db="EMBL/GenBank/DDBJ databases">
        <title>Evolution of pathogenesis and genome organization in the Tremellales.</title>
        <authorList>
            <person name="Cuomo C."/>
            <person name="Litvintseva A."/>
            <person name="Heitman J."/>
            <person name="Chen Y."/>
            <person name="Sun S."/>
            <person name="Springer D."/>
            <person name="Dromer F."/>
            <person name="Young S."/>
            <person name="Zeng Q."/>
            <person name="Chapman S."/>
            <person name="Gujja S."/>
            <person name="Saif S."/>
            <person name="Birren B."/>
        </authorList>
    </citation>
    <scope>NUCLEOTIDE SEQUENCE [LARGE SCALE GENOMIC DNA]</scope>
    <source>
        <strain evidence="6">CBS 10435</strain>
    </source>
</reference>
<dbReference type="GO" id="GO:0008422">
    <property type="term" value="F:beta-glucosidase activity"/>
    <property type="evidence" value="ECO:0007669"/>
    <property type="project" value="TreeGrafter"/>
</dbReference>
<evidence type="ECO:0000256" key="4">
    <source>
        <dbReference type="RuleBase" id="RU003690"/>
    </source>
</evidence>
<evidence type="ECO:0000256" key="2">
    <source>
        <dbReference type="ARBA" id="ARBA00022801"/>
    </source>
</evidence>
<accession>A0A1B9J2Q4</accession>
<keyword evidence="6" id="KW-1185">Reference proteome</keyword>
<dbReference type="SUPFAM" id="SSF51445">
    <property type="entry name" value="(Trans)glycosidases"/>
    <property type="match status" value="1"/>
</dbReference>
<dbReference type="Proteomes" id="UP000092583">
    <property type="component" value="Unassembled WGS sequence"/>
</dbReference>
<evidence type="ECO:0000256" key="1">
    <source>
        <dbReference type="ARBA" id="ARBA00010838"/>
    </source>
</evidence>
<dbReference type="InterPro" id="IPR001360">
    <property type="entry name" value="Glyco_hydro_1"/>
</dbReference>
<dbReference type="PANTHER" id="PTHR10353:SF36">
    <property type="entry name" value="LP05116P"/>
    <property type="match status" value="1"/>
</dbReference>
<dbReference type="Gene3D" id="3.20.20.80">
    <property type="entry name" value="Glycosidases"/>
    <property type="match status" value="1"/>
</dbReference>
<dbReference type="Pfam" id="PF00232">
    <property type="entry name" value="Glyco_hydro_1"/>
    <property type="match status" value="1"/>
</dbReference>
<dbReference type="PANTHER" id="PTHR10353">
    <property type="entry name" value="GLYCOSYL HYDROLASE"/>
    <property type="match status" value="1"/>
</dbReference>
<sequence length="501" mass="56640">MTIVSSSHGYLAFRGEPTAYLFRQAPALPTDFLFGFATAAAQIEGGGAEAEKASGRGDSIWDEFCDRPGNIRDGSHVKRTCNHLEKYKEDIALMKSLGANSYRFSISWPRVIPLGGKGDPVNQKGINFYNNLVDECLKVGLVPFVTLYHWDLPLELFKRYGGWLNKERIVEDYTYYAKTCFELFGNRVKHWLTFNEPWCTAVLGHGIGQFAPGHVSNTEPWIVGQSLMIAHASASKLYMREYKAKQGGMIGITLNGDWTDPYDESPENVEAAQRKMDFAVGWFADVIYLGRYPQSMIDILGDRLPQFSREELDLLKDSSEFYGCNTYTTNTIKATRTKDEFAGYTTMAFDKPDGTEIGITAQLGWLRDVPWGFRRLLNYLYQRYNKPIYMTENAISIADDHTSIRTCHTNDEGRVQYYDGYTQALKEAVQIDGVDVRSYFGFMDNFEWASGLVPRFGSVYVDYETFERTPKDSATSLMKVCSFGFPSSYSKSSSTDTATAL</sequence>
<comment type="similarity">
    <text evidence="1 4">Belongs to the glycosyl hydrolase 1 family.</text>
</comment>
<dbReference type="AlphaFoldDB" id="A0A1B9J2Q4"/>
<dbReference type="InterPro" id="IPR017853">
    <property type="entry name" value="GH"/>
</dbReference>
<gene>
    <name evidence="5" type="ORF">L486_01695</name>
</gene>
<dbReference type="PRINTS" id="PR00131">
    <property type="entry name" value="GLHYDRLASE1"/>
</dbReference>
<proteinExistence type="inferred from homology"/>
<evidence type="ECO:0008006" key="7">
    <source>
        <dbReference type="Google" id="ProtNLM"/>
    </source>
</evidence>
<reference evidence="5 6" key="1">
    <citation type="submission" date="2013-07" db="EMBL/GenBank/DDBJ databases">
        <title>The Genome Sequence of Kwoniella mangroviensis CBS10435.</title>
        <authorList>
            <consortium name="The Broad Institute Genome Sequencing Platform"/>
            <person name="Cuomo C."/>
            <person name="Litvintseva A."/>
            <person name="Chen Y."/>
            <person name="Heitman J."/>
            <person name="Sun S."/>
            <person name="Springer D."/>
            <person name="Dromer F."/>
            <person name="Young S.K."/>
            <person name="Zeng Q."/>
            <person name="Gargeya S."/>
            <person name="Fitzgerald M."/>
            <person name="Abouelleil A."/>
            <person name="Alvarado L."/>
            <person name="Berlin A.M."/>
            <person name="Chapman S.B."/>
            <person name="Dewar J."/>
            <person name="Goldberg J."/>
            <person name="Griggs A."/>
            <person name="Gujja S."/>
            <person name="Hansen M."/>
            <person name="Howarth C."/>
            <person name="Imamovic A."/>
            <person name="Larimer J."/>
            <person name="McCowan C."/>
            <person name="Murphy C."/>
            <person name="Pearson M."/>
            <person name="Priest M."/>
            <person name="Roberts A."/>
            <person name="Saif S."/>
            <person name="Shea T."/>
            <person name="Sykes S."/>
            <person name="Wortman J."/>
            <person name="Nusbaum C."/>
            <person name="Birren B."/>
        </authorList>
    </citation>
    <scope>NUCLEOTIDE SEQUENCE [LARGE SCALE GENOMIC DNA]</scope>
    <source>
        <strain evidence="5 6">CBS 10435</strain>
    </source>
</reference>